<dbReference type="InterPro" id="IPR029033">
    <property type="entry name" value="His_PPase_superfam"/>
</dbReference>
<dbReference type="Gene3D" id="3.40.50.1240">
    <property type="entry name" value="Phosphoglycerate mutase-like"/>
    <property type="match status" value="1"/>
</dbReference>
<dbReference type="PANTHER" id="PTHR47623:SF1">
    <property type="entry name" value="OS09G0287300 PROTEIN"/>
    <property type="match status" value="1"/>
</dbReference>
<dbReference type="AlphaFoldDB" id="A0A7Z8NRB5"/>
<dbReference type="OrthoDB" id="9810154at2"/>
<reference evidence="1 2" key="1">
    <citation type="submission" date="2019-05" db="EMBL/GenBank/DDBJ databases">
        <title>Genome sequence of Cellulomonas hominis strain CS1.</title>
        <authorList>
            <person name="Belmont J."/>
            <person name="Maclea K.S."/>
        </authorList>
    </citation>
    <scope>NUCLEOTIDE SEQUENCE [LARGE SCALE GENOMIC DNA]</scope>
    <source>
        <strain evidence="1 2">CS1</strain>
    </source>
</reference>
<dbReference type="SUPFAM" id="SSF53254">
    <property type="entry name" value="Phosphoglycerate mutase-like"/>
    <property type="match status" value="1"/>
</dbReference>
<evidence type="ECO:0000313" key="1">
    <source>
        <dbReference type="EMBL" id="TKR24767.1"/>
    </source>
</evidence>
<organism evidence="1 2">
    <name type="scientific">Cellulomonas hominis</name>
    <dbReference type="NCBI Taxonomy" id="156981"/>
    <lineage>
        <taxon>Bacteria</taxon>
        <taxon>Bacillati</taxon>
        <taxon>Actinomycetota</taxon>
        <taxon>Actinomycetes</taxon>
        <taxon>Micrococcales</taxon>
        <taxon>Cellulomonadaceae</taxon>
        <taxon>Cellulomonas</taxon>
    </lineage>
</organism>
<dbReference type="InterPro" id="IPR013078">
    <property type="entry name" value="His_Pase_superF_clade-1"/>
</dbReference>
<sequence length="176" mass="18270">MVRVTHGSAHQLVLLRHAKAEHPGSLDDQLRPLALTGRKQATEVGTGLRAAGLVPDLALVSSALRTRQTWDLVRAGLEVPAETARLSDDVYAAGIRQLLGLLRGLDESAGTVLVVGHEPTVSQTAAALAGPGSDDAALARVRVGVATASYSVLEVPSAWAALEPDGARLLRVVDPA</sequence>
<gene>
    <name evidence="1" type="ORF">FA014_05760</name>
</gene>
<dbReference type="EMBL" id="SZYE01000027">
    <property type="protein sequence ID" value="TKR24767.1"/>
    <property type="molecule type" value="Genomic_DNA"/>
</dbReference>
<proteinExistence type="predicted"/>
<comment type="caution">
    <text evidence="1">The sequence shown here is derived from an EMBL/GenBank/DDBJ whole genome shotgun (WGS) entry which is preliminary data.</text>
</comment>
<dbReference type="SMART" id="SM00855">
    <property type="entry name" value="PGAM"/>
    <property type="match status" value="1"/>
</dbReference>
<dbReference type="Proteomes" id="UP000308121">
    <property type="component" value="Unassembled WGS sequence"/>
</dbReference>
<dbReference type="PANTHER" id="PTHR47623">
    <property type="entry name" value="OS09G0287300 PROTEIN"/>
    <property type="match status" value="1"/>
</dbReference>
<dbReference type="CDD" id="cd07067">
    <property type="entry name" value="HP_PGM_like"/>
    <property type="match status" value="1"/>
</dbReference>
<accession>A0A7Z8NRB5</accession>
<protein>
    <submittedName>
        <fullName evidence="1">Histidine phosphatase family protein</fullName>
    </submittedName>
</protein>
<evidence type="ECO:0000313" key="2">
    <source>
        <dbReference type="Proteomes" id="UP000308121"/>
    </source>
</evidence>
<dbReference type="Pfam" id="PF00300">
    <property type="entry name" value="His_Phos_1"/>
    <property type="match status" value="1"/>
</dbReference>
<name>A0A7Z8NRB5_9CELL</name>